<evidence type="ECO:0000256" key="3">
    <source>
        <dbReference type="ARBA" id="ARBA00019083"/>
    </source>
</evidence>
<dbReference type="InParanoid" id="E0VP01"/>
<dbReference type="KEGG" id="phu:Phum_PHUM348280"/>
<dbReference type="RefSeq" id="XP_002427845.1">
    <property type="nucleotide sequence ID" value="XM_002427800.1"/>
</dbReference>
<dbReference type="VEuPathDB" id="VectorBase:PHUM348280"/>
<evidence type="ECO:0000256" key="5">
    <source>
        <dbReference type="ARBA" id="ARBA00023125"/>
    </source>
</evidence>
<evidence type="ECO:0000256" key="2">
    <source>
        <dbReference type="ARBA" id="ARBA00005334"/>
    </source>
</evidence>
<dbReference type="InterPro" id="IPR016527">
    <property type="entry name" value="ORC4"/>
</dbReference>
<accession>E0VP01</accession>
<dbReference type="EMBL" id="AAZO01004051">
    <property type="status" value="NOT_ANNOTATED_CDS"/>
    <property type="molecule type" value="Genomic_DNA"/>
</dbReference>
<dbReference type="InterPro" id="IPR027417">
    <property type="entry name" value="P-loop_NTPase"/>
</dbReference>
<evidence type="ECO:0000256" key="4">
    <source>
        <dbReference type="ARBA" id="ARBA00022705"/>
    </source>
</evidence>
<name>E0VP01_PEDHC</name>
<dbReference type="Proteomes" id="UP000009046">
    <property type="component" value="Unassembled WGS sequence"/>
</dbReference>
<dbReference type="EMBL" id="AAZO01004052">
    <property type="status" value="NOT_ANNOTATED_CDS"/>
    <property type="molecule type" value="Genomic_DNA"/>
</dbReference>
<feature type="domain" description="Origin recognition complex subunit 4 C-terminal" evidence="7">
    <location>
        <begin position="103"/>
        <end position="279"/>
    </location>
</feature>
<gene>
    <name evidence="9" type="primary">8231932</name>
    <name evidence="8" type="ORF">Phum_PHUM348280</name>
</gene>
<dbReference type="EnsemblMetazoa" id="PHUM348280-RA">
    <property type="protein sequence ID" value="PHUM348280-PA"/>
    <property type="gene ID" value="PHUM348280"/>
</dbReference>
<evidence type="ECO:0000256" key="6">
    <source>
        <dbReference type="ARBA" id="ARBA00023242"/>
    </source>
</evidence>
<keyword evidence="6" id="KW-0539">Nucleus</keyword>
<dbReference type="GO" id="GO:0006270">
    <property type="term" value="P:DNA replication initiation"/>
    <property type="evidence" value="ECO:0007669"/>
    <property type="project" value="TreeGrafter"/>
</dbReference>
<comment type="subcellular location">
    <subcellularLocation>
        <location evidence="1">Nucleus</location>
    </subcellularLocation>
</comment>
<dbReference type="CDD" id="cd00267">
    <property type="entry name" value="ABC_ATPase"/>
    <property type="match status" value="1"/>
</dbReference>
<evidence type="ECO:0000313" key="8">
    <source>
        <dbReference type="EMBL" id="EEB15107.1"/>
    </source>
</evidence>
<dbReference type="OrthoDB" id="343623at2759"/>
<evidence type="ECO:0000313" key="10">
    <source>
        <dbReference type="Proteomes" id="UP000009046"/>
    </source>
</evidence>
<sequence length="298" mass="35008">MSSSETENNVNIRDTEIFNEIRNYIRKKINNSFEYFEKIWPQKKQIMDIIQKSIELGESNSVIICGSPGSGKTTVKKRVLSRFSQRIILLNQTATLDERLTLFQNIFLLKQEDLTNVDEIYKILWNTRINELIGNNDVLNDIKKQLDVDPSQTKFRNLMFKLFNTVTFEQPLLTADSVKKVFNISDNYISILTIRYQSVTYEREPFNFEMIYSQYLKFCKKNSTALITERSVVFKGFQRLQELEIIVPVKKSIGHGHGKFLMEYQLFNFNLTEEQATEGVKFNTELTTDIRQWSIINN</sequence>
<dbReference type="STRING" id="121224.E0VP01"/>
<reference evidence="8" key="2">
    <citation type="submission" date="2007-04" db="EMBL/GenBank/DDBJ databases">
        <title>The genome of the human body louse.</title>
        <authorList>
            <consortium name="The Human Body Louse Genome Consortium"/>
            <person name="Kirkness E."/>
            <person name="Walenz B."/>
            <person name="Hass B."/>
            <person name="Bruggner R."/>
            <person name="Strausberg R."/>
        </authorList>
    </citation>
    <scope>NUCLEOTIDE SEQUENCE</scope>
    <source>
        <strain evidence="8">USDA</strain>
    </source>
</reference>
<keyword evidence="5" id="KW-0238">DNA-binding</keyword>
<dbReference type="EMBL" id="DS235354">
    <property type="protein sequence ID" value="EEB15107.1"/>
    <property type="molecule type" value="Genomic_DNA"/>
</dbReference>
<keyword evidence="10" id="KW-1185">Reference proteome</keyword>
<dbReference type="PANTHER" id="PTHR12087:SF0">
    <property type="entry name" value="ORIGIN RECOGNITION COMPLEX SUBUNIT 4"/>
    <property type="match status" value="1"/>
</dbReference>
<dbReference type="CTD" id="8231932"/>
<keyword evidence="4" id="KW-0235">DNA replication</keyword>
<evidence type="ECO:0000313" key="9">
    <source>
        <dbReference type="EnsemblMetazoa" id="PHUM348280-PA"/>
    </source>
</evidence>
<organism>
    <name type="scientific">Pediculus humanus subsp. corporis</name>
    <name type="common">Body louse</name>
    <dbReference type="NCBI Taxonomy" id="121224"/>
    <lineage>
        <taxon>Eukaryota</taxon>
        <taxon>Metazoa</taxon>
        <taxon>Ecdysozoa</taxon>
        <taxon>Arthropoda</taxon>
        <taxon>Hexapoda</taxon>
        <taxon>Insecta</taxon>
        <taxon>Pterygota</taxon>
        <taxon>Neoptera</taxon>
        <taxon>Paraneoptera</taxon>
        <taxon>Psocodea</taxon>
        <taxon>Troctomorpha</taxon>
        <taxon>Phthiraptera</taxon>
        <taxon>Anoplura</taxon>
        <taxon>Pediculidae</taxon>
        <taxon>Pediculus</taxon>
    </lineage>
</organism>
<dbReference type="SUPFAM" id="SSF52540">
    <property type="entry name" value="P-loop containing nucleoside triphosphate hydrolases"/>
    <property type="match status" value="1"/>
</dbReference>
<protein>
    <recommendedName>
        <fullName evidence="3">Origin recognition complex subunit 4</fullName>
    </recommendedName>
</protein>
<proteinExistence type="inferred from homology"/>
<dbReference type="GO" id="GO:0003688">
    <property type="term" value="F:DNA replication origin binding"/>
    <property type="evidence" value="ECO:0007669"/>
    <property type="project" value="TreeGrafter"/>
</dbReference>
<reference evidence="9" key="3">
    <citation type="submission" date="2021-02" db="UniProtKB">
        <authorList>
            <consortium name="EnsemblMetazoa"/>
        </authorList>
    </citation>
    <scope>IDENTIFICATION</scope>
    <source>
        <strain evidence="9">USDA</strain>
    </source>
</reference>
<dbReference type="Pfam" id="PF14629">
    <property type="entry name" value="ORC4_C"/>
    <property type="match status" value="1"/>
</dbReference>
<dbReference type="AlphaFoldDB" id="E0VP01"/>
<dbReference type="FunCoup" id="E0VP01">
    <property type="interactions" value="2104"/>
</dbReference>
<dbReference type="eggNOG" id="KOG2228">
    <property type="taxonomic scope" value="Eukaryota"/>
</dbReference>
<dbReference type="Gene3D" id="3.40.50.300">
    <property type="entry name" value="P-loop containing nucleotide triphosphate hydrolases"/>
    <property type="match status" value="1"/>
</dbReference>
<evidence type="ECO:0000256" key="1">
    <source>
        <dbReference type="ARBA" id="ARBA00004123"/>
    </source>
</evidence>
<reference evidence="8" key="1">
    <citation type="submission" date="2007-04" db="EMBL/GenBank/DDBJ databases">
        <title>Annotation of Pediculus humanus corporis strain USDA.</title>
        <authorList>
            <person name="Kirkness E."/>
            <person name="Hannick L."/>
            <person name="Hass B."/>
            <person name="Bruggner R."/>
            <person name="Lawson D."/>
            <person name="Bidwell S."/>
            <person name="Joardar V."/>
            <person name="Caler E."/>
            <person name="Walenz B."/>
            <person name="Inman J."/>
            <person name="Schobel S."/>
            <person name="Galinsky K."/>
            <person name="Amedeo P."/>
            <person name="Strausberg R."/>
        </authorList>
    </citation>
    <scope>NUCLEOTIDE SEQUENCE</scope>
    <source>
        <strain evidence="8">USDA</strain>
    </source>
</reference>
<comment type="similarity">
    <text evidence="2">Belongs to the ORC4 family.</text>
</comment>
<evidence type="ECO:0000259" key="7">
    <source>
        <dbReference type="Pfam" id="PF14629"/>
    </source>
</evidence>
<dbReference type="HOGENOM" id="CLU_934774_0_0_1"/>
<dbReference type="GO" id="GO:0005664">
    <property type="term" value="C:nuclear origin of replication recognition complex"/>
    <property type="evidence" value="ECO:0007669"/>
    <property type="project" value="TreeGrafter"/>
</dbReference>
<dbReference type="GeneID" id="8231932"/>
<dbReference type="InterPro" id="IPR032705">
    <property type="entry name" value="ORC4_C"/>
</dbReference>
<dbReference type="PANTHER" id="PTHR12087">
    <property type="entry name" value="ORIGIN RECOGNITION COMPLEX SUBUNIT 4"/>
    <property type="match status" value="1"/>
</dbReference>